<dbReference type="PANTHER" id="PTHR47495:SF2">
    <property type="entry name" value="ALDEHYDE DEHYDROGENASE"/>
    <property type="match status" value="1"/>
</dbReference>
<evidence type="ECO:0000313" key="3">
    <source>
        <dbReference type="Proteomes" id="UP000501534"/>
    </source>
</evidence>
<dbReference type="InterPro" id="IPR012368">
    <property type="entry name" value="OxRdtase_Mopterin-bd_su_IorB"/>
</dbReference>
<dbReference type="EMBL" id="CP053069">
    <property type="protein sequence ID" value="QJR12256.1"/>
    <property type="molecule type" value="Genomic_DNA"/>
</dbReference>
<dbReference type="InterPro" id="IPR019546">
    <property type="entry name" value="TAT_signal_bac_arc"/>
</dbReference>
<dbReference type="RefSeq" id="WP_171094308.1">
    <property type="nucleotide sequence ID" value="NZ_CP053069.1"/>
</dbReference>
<dbReference type="AlphaFoldDB" id="A0A6M4GYD4"/>
<dbReference type="InterPro" id="IPR037165">
    <property type="entry name" value="AldOxase/xan_DH_Mopterin-bd_sf"/>
</dbReference>
<organism evidence="2 3">
    <name type="scientific">Usitatibacter rugosus</name>
    <dbReference type="NCBI Taxonomy" id="2732067"/>
    <lineage>
        <taxon>Bacteria</taxon>
        <taxon>Pseudomonadati</taxon>
        <taxon>Pseudomonadota</taxon>
        <taxon>Betaproteobacteria</taxon>
        <taxon>Nitrosomonadales</taxon>
        <taxon>Usitatibacteraceae</taxon>
        <taxon>Usitatibacter</taxon>
    </lineage>
</organism>
<dbReference type="Proteomes" id="UP000501534">
    <property type="component" value="Chromosome"/>
</dbReference>
<dbReference type="Gene3D" id="3.90.1170.50">
    <property type="entry name" value="Aldehyde oxidase/xanthine dehydrogenase, a/b hammerhead"/>
    <property type="match status" value="1"/>
</dbReference>
<dbReference type="SUPFAM" id="SSF56003">
    <property type="entry name" value="Molybdenum cofactor-binding domain"/>
    <property type="match status" value="2"/>
</dbReference>
<dbReference type="InterPro" id="IPR000674">
    <property type="entry name" value="Ald_Oxase/Xan_DH_a/b"/>
</dbReference>
<dbReference type="InterPro" id="IPR052516">
    <property type="entry name" value="N-heterocyclic_Hydroxylase"/>
</dbReference>
<dbReference type="EC" id="1.3.99.16" evidence="2"/>
<keyword evidence="2" id="KW-0560">Oxidoreductase</keyword>
<dbReference type="InterPro" id="IPR008274">
    <property type="entry name" value="AldOxase/xan_DH_MoCoBD1"/>
</dbReference>
<reference evidence="2 3" key="1">
    <citation type="submission" date="2020-04" db="EMBL/GenBank/DDBJ databases">
        <title>Usitatibacter rugosus gen. nov., sp. nov. and Usitatibacter palustris sp. nov., novel members of Usitatibacteraceae fam. nov. within the order Nitrosomonadales isolated from soil.</title>
        <authorList>
            <person name="Huber K.J."/>
            <person name="Neumann-Schaal M."/>
            <person name="Geppert A."/>
            <person name="Luckner M."/>
            <person name="Wanner G."/>
            <person name="Overmann J."/>
        </authorList>
    </citation>
    <scope>NUCLEOTIDE SEQUENCE [LARGE SCALE GENOMIC DNA]</scope>
    <source>
        <strain evidence="2 3">0125_3</strain>
    </source>
</reference>
<evidence type="ECO:0000313" key="2">
    <source>
        <dbReference type="EMBL" id="QJR12256.1"/>
    </source>
</evidence>
<evidence type="ECO:0000259" key="1">
    <source>
        <dbReference type="SMART" id="SM01008"/>
    </source>
</evidence>
<protein>
    <submittedName>
        <fullName evidence="2">Isoquinoline 1-oxidoreductase subunit beta</fullName>
        <ecNumber evidence="2">1.3.99.16</ecNumber>
    </submittedName>
</protein>
<dbReference type="Pfam" id="PF02738">
    <property type="entry name" value="MoCoBD_1"/>
    <property type="match status" value="1"/>
</dbReference>
<dbReference type="PROSITE" id="PS51318">
    <property type="entry name" value="TAT"/>
    <property type="match status" value="1"/>
</dbReference>
<dbReference type="InterPro" id="IPR006311">
    <property type="entry name" value="TAT_signal"/>
</dbReference>
<keyword evidence="3" id="KW-1185">Reference proteome</keyword>
<dbReference type="KEGG" id="uru:DSM104443_03341"/>
<gene>
    <name evidence="2" type="primary">iorB_4</name>
    <name evidence="2" type="ORF">DSM104443_03341</name>
</gene>
<dbReference type="PIRSF" id="PIRSF036389">
    <property type="entry name" value="IOR_B"/>
    <property type="match status" value="1"/>
</dbReference>
<dbReference type="SMART" id="SM01008">
    <property type="entry name" value="Ald_Xan_dh_C"/>
    <property type="match status" value="1"/>
</dbReference>
<dbReference type="Gene3D" id="3.30.365.10">
    <property type="entry name" value="Aldehyde oxidase/xanthine dehydrogenase, molybdopterin binding domain"/>
    <property type="match status" value="4"/>
</dbReference>
<dbReference type="Pfam" id="PF20256">
    <property type="entry name" value="MoCoBD_2"/>
    <property type="match status" value="2"/>
</dbReference>
<sequence>MTTLTVSRRTFIQGSAATGAALTLEFAIPGSAFAQKAGAAPSEVTAWILIYPDDKVTIRVARSEMGQGSLTGLVQLVVEELECDWSKVGWEYASPNEHVKRKRVWGSMSTGGSAGVRTSQEYLRKAGASAREMLVGAAAEQWKVSAADCTVTNGVITHGPSKRKLSYGKVAAAAAKRTPPDEKTVKLKDPKDWKIAGKDIARLDIPDKVLGKPVFGVDVMLPGMLHASIAQSPVFLGKVKSVDDSAVMKMRGVKGVVKGSDFVAVVADNWWRANEAVKALKIEWDEGANGKVSDDSIKAMLKAGLDEKGLPTARATGDTPAALAAAVKVVEAEYYSPYLSHATMEPMTGTAWFKDDGMLHVWTSTQNGEASIAAASEASGLPLEQCEVHKMMLGGGFGRRGAPQDYVKQCVIIAKEFKGKPVKMIWSREEDMQHGFYRPVSLVRMKAALDKDGNVTAFQSTIACPSILALLRPEGIQKGIDFTAVRTFSDMTYTIPNQLCEYAQKNPHVPVGFWRAPGLQNSFYRECFIDEVAAAAGKDPLAFRLAMLKPDDKNRLVLEACAKAANWGTPLPAGVFRGIAQSDGFGSFTAMAAEVSVNPAGEIKVHRVVFAIDSGYVVNPDACRAQAEGNVIYCIGQFYQAHHIKDGRVQESNFHDFPLPKMPEMPKVETVFVPTGGFWGGHGEPGALNVAPAIMNAVFAATGKRIRTLPFTADELKKV</sequence>
<dbReference type="GO" id="GO:0047121">
    <property type="term" value="F:isoquinoline 1-oxidoreductase activity"/>
    <property type="evidence" value="ECO:0007669"/>
    <property type="project" value="UniProtKB-EC"/>
</dbReference>
<name>A0A6M4GYD4_9PROT</name>
<proteinExistence type="predicted"/>
<dbReference type="NCBIfam" id="TIGR01409">
    <property type="entry name" value="TAT_signal_seq"/>
    <property type="match status" value="1"/>
</dbReference>
<accession>A0A6M4GYD4</accession>
<feature type="domain" description="Aldehyde oxidase/xanthine dehydrogenase a/b hammerhead" evidence="1">
    <location>
        <begin position="210"/>
        <end position="288"/>
    </location>
</feature>
<dbReference type="Pfam" id="PF10518">
    <property type="entry name" value="TAT_signal"/>
    <property type="match status" value="1"/>
</dbReference>
<dbReference type="InterPro" id="IPR046867">
    <property type="entry name" value="AldOxase/xan_DH_MoCoBD2"/>
</dbReference>
<dbReference type="PANTHER" id="PTHR47495">
    <property type="entry name" value="ALDEHYDE DEHYDROGENASE"/>
    <property type="match status" value="1"/>
</dbReference>